<reference evidence="3" key="1">
    <citation type="journal article" date="2020" name="Nature">
        <title>Giant virus diversity and host interactions through global metagenomics.</title>
        <authorList>
            <person name="Schulz F."/>
            <person name="Roux S."/>
            <person name="Paez-Espino D."/>
            <person name="Jungbluth S."/>
            <person name="Walsh D.A."/>
            <person name="Denef V.J."/>
            <person name="McMahon K.D."/>
            <person name="Konstantinidis K.T."/>
            <person name="Eloe-Fadrosh E.A."/>
            <person name="Kyrpides N.C."/>
            <person name="Woyke T."/>
        </authorList>
    </citation>
    <scope>NUCLEOTIDE SEQUENCE</scope>
    <source>
        <strain evidence="3">GVMAG-M-3300023174-68</strain>
    </source>
</reference>
<feature type="compositionally biased region" description="Basic and acidic residues" evidence="1">
    <location>
        <begin position="330"/>
        <end position="348"/>
    </location>
</feature>
<protein>
    <submittedName>
        <fullName evidence="3">Uncharacterized protein</fullName>
    </submittedName>
</protein>
<proteinExistence type="predicted"/>
<keyword evidence="2" id="KW-0812">Transmembrane</keyword>
<evidence type="ECO:0000256" key="1">
    <source>
        <dbReference type="SAM" id="MobiDB-lite"/>
    </source>
</evidence>
<organism evidence="3">
    <name type="scientific">viral metagenome</name>
    <dbReference type="NCBI Taxonomy" id="1070528"/>
    <lineage>
        <taxon>unclassified sequences</taxon>
        <taxon>metagenomes</taxon>
        <taxon>organismal metagenomes</taxon>
    </lineage>
</organism>
<feature type="transmembrane region" description="Helical" evidence="2">
    <location>
        <begin position="12"/>
        <end position="34"/>
    </location>
</feature>
<dbReference type="AlphaFoldDB" id="A0A6C0DVK1"/>
<evidence type="ECO:0000256" key="2">
    <source>
        <dbReference type="SAM" id="Phobius"/>
    </source>
</evidence>
<sequence>MDITVLSAIINIIWYIGTSLFLLFKFTSLFSYAINFSKFCWRLLTSTKYLFNLVFYKKKYTLVQTDENDIEHHNENTSFFSKIKTSIKKIYYKTYHYIFNKHHPNSIRSQPLSTPLTTYETADSSMYINNSHNSAENQMFYQQLDNLNNSEYATQVTDNTNYFHRNYQNSYYNTNQSLYHPNYNNTNYNYSHSNTNYNHSNTNYNHSNTNYNHSNTDNMDRSYLNQSLYHPNYNNTNMDNNIDSDIKININLENENENENENDPKNIFNIQDSNELFKSHFISNNLNNNHFTNPMPFAVYTQPSINENENLSNSTHSIYKDPLLYQYEQDSEKSSEEDIPLLHDKNYV</sequence>
<name>A0A6C0DVK1_9ZZZZ</name>
<feature type="region of interest" description="Disordered" evidence="1">
    <location>
        <begin position="328"/>
        <end position="348"/>
    </location>
</feature>
<keyword evidence="2" id="KW-0472">Membrane</keyword>
<accession>A0A6C0DVK1</accession>
<evidence type="ECO:0000313" key="3">
    <source>
        <dbReference type="EMBL" id="QHT20674.1"/>
    </source>
</evidence>
<dbReference type="EMBL" id="MN739680">
    <property type="protein sequence ID" value="QHT20674.1"/>
    <property type="molecule type" value="Genomic_DNA"/>
</dbReference>
<keyword evidence="2" id="KW-1133">Transmembrane helix</keyword>